<comment type="caution">
    <text evidence="7">The sequence shown here is derived from an EMBL/GenBank/DDBJ whole genome shotgun (WGS) entry which is preliminary data.</text>
</comment>
<dbReference type="InterPro" id="IPR041522">
    <property type="entry name" value="CdaR_GGDEF"/>
</dbReference>
<dbReference type="Pfam" id="PF12833">
    <property type="entry name" value="HTH_18"/>
    <property type="match status" value="1"/>
</dbReference>
<keyword evidence="1" id="KW-0805">Transcription regulation</keyword>
<sequence length="540" mass="61578">MRVLIVDDESAVHEQLMTLIPWEELGWEVVGHAYNGEDAKKLTETYRPNLILTDLKMPLLDGLGFMSWLEKSGNAAKVIVLSGYGEFEYSRSAFLLGAYDYLLKPIQESELLVALGKAVDQIRRDTLSQSDRINEKAVLGEGLTLKQDEFLTQAIGASLTDENEIVVQAERLMLRLPENGYAAIAVRFLDFEEQMQARYEGDRTAFYFAARNIMREISRSSSLVFRNLRQSNEFVLIKSLSDKKANLMEPMLSKLQRLLDEGLKMRSVIGVSTCKQRISKLAAAYSESQIALESLKIAGDLKIAFHDPLSASIPKGTSTMEMLWSDIGLLFDLLAETGSLRDNDKLIAKIEQAFHEKTIEGTSVSEWKQAMSDLVRKIDPYPMNEDMRILLNEVKASVQAVRIPYTKELLLKWTELFMARNADAMKSKSGKPLIDAIKKYIDENYKTVSLDQAAERFYLNKNYFCSLFKNMTDVSFMEYVTDLRMEHAKRLLANSNLKTYEVAEMVGYSDQRYFSQVFRKHTGTQPTQYRQNKSNKDDQA</sequence>
<dbReference type="SUPFAM" id="SSF46689">
    <property type="entry name" value="Homeodomain-like"/>
    <property type="match status" value="1"/>
</dbReference>
<feature type="domain" description="HTH araC/xylS-type" evidence="5">
    <location>
        <begin position="435"/>
        <end position="532"/>
    </location>
</feature>
<gene>
    <name evidence="7" type="ORF">ACFPPD_20950</name>
</gene>
<dbReference type="PROSITE" id="PS01124">
    <property type="entry name" value="HTH_ARAC_FAMILY_2"/>
    <property type="match status" value="1"/>
</dbReference>
<organism evidence="7 8">
    <name type="scientific">Cohnella suwonensis</name>
    <dbReference type="NCBI Taxonomy" id="696072"/>
    <lineage>
        <taxon>Bacteria</taxon>
        <taxon>Bacillati</taxon>
        <taxon>Bacillota</taxon>
        <taxon>Bacilli</taxon>
        <taxon>Bacillales</taxon>
        <taxon>Paenibacillaceae</taxon>
        <taxon>Cohnella</taxon>
    </lineage>
</organism>
<protein>
    <submittedName>
        <fullName evidence="7">Response regulator</fullName>
    </submittedName>
</protein>
<dbReference type="PROSITE" id="PS50110">
    <property type="entry name" value="RESPONSE_REGULATORY"/>
    <property type="match status" value="1"/>
</dbReference>
<keyword evidence="3" id="KW-0804">Transcription</keyword>
<dbReference type="PANTHER" id="PTHR43280">
    <property type="entry name" value="ARAC-FAMILY TRANSCRIPTIONAL REGULATOR"/>
    <property type="match status" value="1"/>
</dbReference>
<dbReference type="PANTHER" id="PTHR43280:SF10">
    <property type="entry name" value="REGULATORY PROTEIN POCR"/>
    <property type="match status" value="1"/>
</dbReference>
<dbReference type="PRINTS" id="PR00032">
    <property type="entry name" value="HTHARAC"/>
</dbReference>
<dbReference type="InterPro" id="IPR020449">
    <property type="entry name" value="Tscrpt_reg_AraC-type_HTH"/>
</dbReference>
<feature type="modified residue" description="4-aspartylphosphate" evidence="4">
    <location>
        <position position="54"/>
    </location>
</feature>
<keyword evidence="4" id="KW-0597">Phosphoprotein</keyword>
<feature type="domain" description="Response regulatory" evidence="6">
    <location>
        <begin position="2"/>
        <end position="119"/>
    </location>
</feature>
<dbReference type="Pfam" id="PF00072">
    <property type="entry name" value="Response_reg"/>
    <property type="match status" value="1"/>
</dbReference>
<proteinExistence type="predicted"/>
<dbReference type="Pfam" id="PF17853">
    <property type="entry name" value="GGDEF_2"/>
    <property type="match status" value="1"/>
</dbReference>
<dbReference type="InterPro" id="IPR011006">
    <property type="entry name" value="CheY-like_superfamily"/>
</dbReference>
<keyword evidence="2" id="KW-0238">DNA-binding</keyword>
<keyword evidence="8" id="KW-1185">Reference proteome</keyword>
<evidence type="ECO:0000259" key="6">
    <source>
        <dbReference type="PROSITE" id="PS50110"/>
    </source>
</evidence>
<dbReference type="Gene3D" id="3.40.50.2300">
    <property type="match status" value="1"/>
</dbReference>
<evidence type="ECO:0000256" key="1">
    <source>
        <dbReference type="ARBA" id="ARBA00023015"/>
    </source>
</evidence>
<dbReference type="SUPFAM" id="SSF52172">
    <property type="entry name" value="CheY-like"/>
    <property type="match status" value="1"/>
</dbReference>
<dbReference type="InterPro" id="IPR009057">
    <property type="entry name" value="Homeodomain-like_sf"/>
</dbReference>
<dbReference type="Proteomes" id="UP001596105">
    <property type="component" value="Unassembled WGS sequence"/>
</dbReference>
<dbReference type="SMART" id="SM00448">
    <property type="entry name" value="REC"/>
    <property type="match status" value="1"/>
</dbReference>
<dbReference type="Gene3D" id="1.10.10.60">
    <property type="entry name" value="Homeodomain-like"/>
    <property type="match status" value="2"/>
</dbReference>
<evidence type="ECO:0000256" key="2">
    <source>
        <dbReference type="ARBA" id="ARBA00023125"/>
    </source>
</evidence>
<evidence type="ECO:0000313" key="8">
    <source>
        <dbReference type="Proteomes" id="UP001596105"/>
    </source>
</evidence>
<dbReference type="InterPro" id="IPR018060">
    <property type="entry name" value="HTH_AraC"/>
</dbReference>
<dbReference type="InterPro" id="IPR001789">
    <property type="entry name" value="Sig_transdc_resp-reg_receiver"/>
</dbReference>
<dbReference type="SMART" id="SM00342">
    <property type="entry name" value="HTH_ARAC"/>
    <property type="match status" value="1"/>
</dbReference>
<evidence type="ECO:0000256" key="3">
    <source>
        <dbReference type="ARBA" id="ARBA00023163"/>
    </source>
</evidence>
<accession>A0ABW0LZC9</accession>
<dbReference type="RefSeq" id="WP_209746167.1">
    <property type="nucleotide sequence ID" value="NZ_JBHSMH010000090.1"/>
</dbReference>
<dbReference type="EMBL" id="JBHSMH010000090">
    <property type="protein sequence ID" value="MFC5471159.1"/>
    <property type="molecule type" value="Genomic_DNA"/>
</dbReference>
<evidence type="ECO:0000256" key="4">
    <source>
        <dbReference type="PROSITE-ProRule" id="PRU00169"/>
    </source>
</evidence>
<dbReference type="CDD" id="cd17536">
    <property type="entry name" value="REC_YesN-like"/>
    <property type="match status" value="1"/>
</dbReference>
<name>A0ABW0LZC9_9BACL</name>
<evidence type="ECO:0000313" key="7">
    <source>
        <dbReference type="EMBL" id="MFC5471159.1"/>
    </source>
</evidence>
<reference evidence="8" key="1">
    <citation type="journal article" date="2019" name="Int. J. Syst. Evol. Microbiol.">
        <title>The Global Catalogue of Microorganisms (GCM) 10K type strain sequencing project: providing services to taxonomists for standard genome sequencing and annotation.</title>
        <authorList>
            <consortium name="The Broad Institute Genomics Platform"/>
            <consortium name="The Broad Institute Genome Sequencing Center for Infectious Disease"/>
            <person name="Wu L."/>
            <person name="Ma J."/>
        </authorList>
    </citation>
    <scope>NUCLEOTIDE SEQUENCE [LARGE SCALE GENOMIC DNA]</scope>
    <source>
        <strain evidence="8">CCUG 57113</strain>
    </source>
</reference>
<evidence type="ECO:0000259" key="5">
    <source>
        <dbReference type="PROSITE" id="PS01124"/>
    </source>
</evidence>